<reference evidence="4 5" key="1">
    <citation type="submission" date="2019-12" db="EMBL/GenBank/DDBJ databases">
        <authorList>
            <person name="Alioto T."/>
            <person name="Alioto T."/>
            <person name="Gomez Garrido J."/>
        </authorList>
    </citation>
    <scope>NUCLEOTIDE SEQUENCE [LARGE SCALE GENOMIC DNA]</scope>
</reference>
<name>A0A8S0PSR0_OLEEU</name>
<evidence type="ECO:0000313" key="5">
    <source>
        <dbReference type="Proteomes" id="UP000594638"/>
    </source>
</evidence>
<dbReference type="GO" id="GO:0030036">
    <property type="term" value="P:actin cytoskeleton organization"/>
    <property type="evidence" value="ECO:0007669"/>
    <property type="project" value="UniProtKB-UniRule"/>
</dbReference>
<comment type="caution">
    <text evidence="4">The sequence shown here is derived from an EMBL/GenBank/DDBJ whole genome shotgun (WGS) entry which is preliminary data.</text>
</comment>
<dbReference type="AlphaFoldDB" id="A0A8S0PSR0"/>
<accession>A0A8S0PSR0</accession>
<feature type="compositionally biased region" description="Polar residues" evidence="3">
    <location>
        <begin position="207"/>
        <end position="220"/>
    </location>
</feature>
<keyword evidence="2" id="KW-0206">Cytoskeleton</keyword>
<dbReference type="EMBL" id="CACTIH010000221">
    <property type="protein sequence ID" value="CAA2957412.1"/>
    <property type="molecule type" value="Genomic_DNA"/>
</dbReference>
<evidence type="ECO:0000256" key="3">
    <source>
        <dbReference type="SAM" id="MobiDB-lite"/>
    </source>
</evidence>
<evidence type="ECO:0000256" key="1">
    <source>
        <dbReference type="ARBA" id="ARBA00006993"/>
    </source>
</evidence>
<protein>
    <recommendedName>
        <fullName evidence="2">Protein SCAR</fullName>
    </recommendedName>
    <alternativeName>
        <fullName evidence="2">Protein WAVE</fullName>
    </alternativeName>
</protein>
<proteinExistence type="inferred from homology"/>
<dbReference type="GO" id="GO:2000601">
    <property type="term" value="P:positive regulation of Arp2/3 complex-mediated actin nucleation"/>
    <property type="evidence" value="ECO:0007669"/>
    <property type="project" value="TreeGrafter"/>
</dbReference>
<dbReference type="GO" id="GO:0071933">
    <property type="term" value="F:Arp2/3 complex binding"/>
    <property type="evidence" value="ECO:0007669"/>
    <property type="project" value="TreeGrafter"/>
</dbReference>
<dbReference type="OrthoDB" id="753427at2759"/>
<comment type="similarity">
    <text evidence="1 2">Belongs to the SCAR/WAVE family.</text>
</comment>
<feature type="region of interest" description="Disordered" evidence="3">
    <location>
        <begin position="193"/>
        <end position="222"/>
    </location>
</feature>
<comment type="subcellular location">
    <subcellularLocation>
        <location evidence="2">Cytoplasm</location>
        <location evidence="2">Cytoskeleton</location>
    </subcellularLocation>
</comment>
<comment type="function">
    <text evidence="2">Involved in regulation of actin and microtubule organization. Part of a WAVE complex that activates the Arp2/3 complex.</text>
</comment>
<dbReference type="Gramene" id="OE9A101040T1">
    <property type="protein sequence ID" value="OE9A101040C1"/>
    <property type="gene ID" value="OE9A101040"/>
</dbReference>
<keyword evidence="2" id="KW-0963">Cytoplasm</keyword>
<dbReference type="GO" id="GO:0003779">
    <property type="term" value="F:actin binding"/>
    <property type="evidence" value="ECO:0007669"/>
    <property type="project" value="UniProtKB-UniRule"/>
</dbReference>
<dbReference type="GO" id="GO:0034237">
    <property type="term" value="F:protein kinase A regulatory subunit binding"/>
    <property type="evidence" value="ECO:0007669"/>
    <property type="project" value="TreeGrafter"/>
</dbReference>
<gene>
    <name evidence="4" type="ORF">OLEA9_A101040</name>
</gene>
<organism evidence="4 5">
    <name type="scientific">Olea europaea subsp. europaea</name>
    <dbReference type="NCBI Taxonomy" id="158383"/>
    <lineage>
        <taxon>Eukaryota</taxon>
        <taxon>Viridiplantae</taxon>
        <taxon>Streptophyta</taxon>
        <taxon>Embryophyta</taxon>
        <taxon>Tracheophyta</taxon>
        <taxon>Spermatophyta</taxon>
        <taxon>Magnoliopsida</taxon>
        <taxon>eudicotyledons</taxon>
        <taxon>Gunneridae</taxon>
        <taxon>Pentapetalae</taxon>
        <taxon>asterids</taxon>
        <taxon>lamiids</taxon>
        <taxon>Lamiales</taxon>
        <taxon>Oleaceae</taxon>
        <taxon>Oleeae</taxon>
        <taxon>Olea</taxon>
    </lineage>
</organism>
<evidence type="ECO:0000256" key="2">
    <source>
        <dbReference type="RuleBase" id="RU367034"/>
    </source>
</evidence>
<feature type="region of interest" description="Disordered" evidence="3">
    <location>
        <begin position="1"/>
        <end position="20"/>
    </location>
</feature>
<dbReference type="Proteomes" id="UP000594638">
    <property type="component" value="Unassembled WGS sequence"/>
</dbReference>
<dbReference type="PANTHER" id="PTHR12902:SF33">
    <property type="entry name" value="PROTEIN SCAR3"/>
    <property type="match status" value="1"/>
</dbReference>
<dbReference type="PANTHER" id="PTHR12902">
    <property type="entry name" value="WASP-1"/>
    <property type="match status" value="1"/>
</dbReference>
<dbReference type="GO" id="GO:0005856">
    <property type="term" value="C:cytoskeleton"/>
    <property type="evidence" value="ECO:0007669"/>
    <property type="project" value="UniProtKB-SubCell"/>
</dbReference>
<keyword evidence="2" id="KW-0009">Actin-binding</keyword>
<dbReference type="InterPro" id="IPR028288">
    <property type="entry name" value="SCAR/WAVE_fam"/>
</dbReference>
<evidence type="ECO:0000313" key="4">
    <source>
        <dbReference type="EMBL" id="CAA2957412.1"/>
    </source>
</evidence>
<keyword evidence="5" id="KW-1185">Reference proteome</keyword>
<sequence>MPMSSHESQKPPPKPSNVTSVKFWSSGGLLGLEPSKPPDFSVLNALAQDPVAERNAKISTLSQSNNFGGDGDKWKPNKLENSMAVKWGSDMGCFTSCQDYKENYLSLRERSCKDLPADLNVKATTAWQENSRSAAWMFEIGKTKDLFGGKSPSTLPSSSPPLEHLNISFQPIDGFETSNRKLKFRDDDDTFYRSPPSMSDDRLSHHSVMNSEQWESGKSPSSKDHDFYDALHRISLSESVSTILEHGTGQEEIPENSFIGTYIVTSICYCRVNPQNNFLFLQTKGNDDLGLNRRSTNNNYSPPPSPLPPLQWWAMNLYLDDVEDGTAHGIQAPNHAFDQKHSELQKLNEGREASQAVNGQIMDEKDNFASDSDKVELAFAINYCDVL</sequence>